<proteinExistence type="predicted"/>
<organism evidence="3 4">
    <name type="scientific">Candolleomyces aberdarensis</name>
    <dbReference type="NCBI Taxonomy" id="2316362"/>
    <lineage>
        <taxon>Eukaryota</taxon>
        <taxon>Fungi</taxon>
        <taxon>Dikarya</taxon>
        <taxon>Basidiomycota</taxon>
        <taxon>Agaricomycotina</taxon>
        <taxon>Agaricomycetes</taxon>
        <taxon>Agaricomycetidae</taxon>
        <taxon>Agaricales</taxon>
        <taxon>Agaricineae</taxon>
        <taxon>Psathyrellaceae</taxon>
        <taxon>Candolleomyces</taxon>
    </lineage>
</organism>
<evidence type="ECO:0000313" key="4">
    <source>
        <dbReference type="Proteomes" id="UP000290288"/>
    </source>
</evidence>
<comment type="caution">
    <text evidence="3">The sequence shown here is derived from an EMBL/GenBank/DDBJ whole genome shotgun (WGS) entry which is preliminary data.</text>
</comment>
<dbReference type="InterPro" id="IPR055647">
    <property type="entry name" value="DUF7223"/>
</dbReference>
<accession>A0A4Q2D7K5</accession>
<evidence type="ECO:0000259" key="2">
    <source>
        <dbReference type="Pfam" id="PF23865"/>
    </source>
</evidence>
<dbReference type="Pfam" id="PF23865">
    <property type="entry name" value="DUF7223"/>
    <property type="match status" value="1"/>
</dbReference>
<feature type="chain" id="PRO_5020567798" description="DUF7223 domain-containing protein" evidence="1">
    <location>
        <begin position="29"/>
        <end position="581"/>
    </location>
</feature>
<gene>
    <name evidence="3" type="ORF">EST38_g10361</name>
</gene>
<keyword evidence="1" id="KW-0732">Signal</keyword>
<evidence type="ECO:0000256" key="1">
    <source>
        <dbReference type="SAM" id="SignalP"/>
    </source>
</evidence>
<feature type="domain" description="DUF7223" evidence="2">
    <location>
        <begin position="291"/>
        <end position="435"/>
    </location>
</feature>
<dbReference type="EMBL" id="SDEE01000546">
    <property type="protein sequence ID" value="RXW15493.1"/>
    <property type="molecule type" value="Genomic_DNA"/>
</dbReference>
<reference evidence="3 4" key="1">
    <citation type="submission" date="2019-01" db="EMBL/GenBank/DDBJ databases">
        <title>Draft genome sequence of Psathyrella aberdarensis IHI B618.</title>
        <authorList>
            <person name="Buettner E."/>
            <person name="Kellner H."/>
        </authorList>
    </citation>
    <scope>NUCLEOTIDE SEQUENCE [LARGE SCALE GENOMIC DNA]</scope>
    <source>
        <strain evidence="3 4">IHI B618</strain>
    </source>
</reference>
<sequence>MIDRSTCMMFRMVPSSFILLSLVGAALGHGNDWKQPCLDGVCFYDLKGSNTGAASGTLKIWGSADSITDITIAAGWEILDCKPDSLSQDIRLVCSDRSKCRHLFRKLGAVGKVVRLPESCGKNAFAHISRSWVPRDQSIPAHVANRLIKRDGTLPEVQALHIDADFAAVDASQIGTVHFAIQAATVPGAESFFPSTSRIKGRDESSFVEEAMSSVSGLLDFQWEHLESFTLLDINRTWNVFDQSLTCPPISARARIDVSAQVNIAASVGAAVEGTIIPPKVNDFALIAILNANLAGALNLNAGLTGSISATQRLYQVAIPGLDFPGILTIGPSFYIDAKASATLDINADLNVGLNYKIEKASMVFPPASKYAVKQGGAFQFVDTPLKLSATPSFQTNGRVEAHLIPGIDLGVNVLNGAGVASVYLNVDAGAQINLALQGQATGEVIVGREKAREIEGAGDAVVKMEPTPVAIAPRATATGSAGFSGCFDIGAGLDVVAGATAKLFNIFDKSTTYTLFSRDWELYKKCFGAQTKREELVDYYARSVAEPVSLNKRLVCPISGFPPLQSLVDSMILASAVKQV</sequence>
<keyword evidence="4" id="KW-1185">Reference proteome</keyword>
<evidence type="ECO:0000313" key="3">
    <source>
        <dbReference type="EMBL" id="RXW15493.1"/>
    </source>
</evidence>
<dbReference type="OrthoDB" id="73875at2759"/>
<dbReference type="Proteomes" id="UP000290288">
    <property type="component" value="Unassembled WGS sequence"/>
</dbReference>
<dbReference type="AlphaFoldDB" id="A0A4Q2D7K5"/>
<protein>
    <recommendedName>
        <fullName evidence="2">DUF7223 domain-containing protein</fullName>
    </recommendedName>
</protein>
<feature type="signal peptide" evidence="1">
    <location>
        <begin position="1"/>
        <end position="28"/>
    </location>
</feature>
<name>A0A4Q2D7K5_9AGAR</name>